<name>Q22A64_TETTS</name>
<evidence type="ECO:0000313" key="2">
    <source>
        <dbReference type="Proteomes" id="UP000009168"/>
    </source>
</evidence>
<accession>Q22A64</accession>
<dbReference type="GeneID" id="7823400"/>
<dbReference type="HOGENOM" id="CLU_2215243_0_0_1"/>
<keyword evidence="1" id="KW-0812">Transmembrane</keyword>
<evidence type="ECO:0000313" key="1">
    <source>
        <dbReference type="EMBL" id="EAR82193.2"/>
    </source>
</evidence>
<dbReference type="InParanoid" id="Q22A64"/>
<dbReference type="EMBL" id="GG662279">
    <property type="protein sequence ID" value="EAR82193.2"/>
    <property type="molecule type" value="Genomic_DNA"/>
</dbReference>
<protein>
    <submittedName>
        <fullName evidence="1">Transmembrane protein, putative</fullName>
    </submittedName>
</protein>
<dbReference type="AlphaFoldDB" id="Q22A64"/>
<feature type="non-terminal residue" evidence="1">
    <location>
        <position position="1"/>
    </location>
</feature>
<dbReference type="Proteomes" id="UP000009168">
    <property type="component" value="Unassembled WGS sequence"/>
</dbReference>
<reference evidence="2" key="1">
    <citation type="journal article" date="2006" name="PLoS Biol.">
        <title>Macronuclear genome sequence of the ciliate Tetrahymena thermophila, a model eukaryote.</title>
        <authorList>
            <person name="Eisen J.A."/>
            <person name="Coyne R.S."/>
            <person name="Wu M."/>
            <person name="Wu D."/>
            <person name="Thiagarajan M."/>
            <person name="Wortman J.R."/>
            <person name="Badger J.H."/>
            <person name="Ren Q."/>
            <person name="Amedeo P."/>
            <person name="Jones K.M."/>
            <person name="Tallon L.J."/>
            <person name="Delcher A.L."/>
            <person name="Salzberg S.L."/>
            <person name="Silva J.C."/>
            <person name="Haas B.J."/>
            <person name="Majoros W.H."/>
            <person name="Farzad M."/>
            <person name="Carlton J.M."/>
            <person name="Smith R.K. Jr."/>
            <person name="Garg J."/>
            <person name="Pearlman R.E."/>
            <person name="Karrer K.M."/>
            <person name="Sun L."/>
            <person name="Manning G."/>
            <person name="Elde N.C."/>
            <person name="Turkewitz A.P."/>
            <person name="Asai D.J."/>
            <person name="Wilkes D.E."/>
            <person name="Wang Y."/>
            <person name="Cai H."/>
            <person name="Collins K."/>
            <person name="Stewart B.A."/>
            <person name="Lee S.R."/>
            <person name="Wilamowska K."/>
            <person name="Weinberg Z."/>
            <person name="Ruzzo W.L."/>
            <person name="Wloga D."/>
            <person name="Gaertig J."/>
            <person name="Frankel J."/>
            <person name="Tsao C.-C."/>
            <person name="Gorovsky M.A."/>
            <person name="Keeling P.J."/>
            <person name="Waller R.F."/>
            <person name="Patron N.J."/>
            <person name="Cherry J.M."/>
            <person name="Stover N.A."/>
            <person name="Krieger C.J."/>
            <person name="del Toro C."/>
            <person name="Ryder H.F."/>
            <person name="Williamson S.C."/>
            <person name="Barbeau R.A."/>
            <person name="Hamilton E.P."/>
            <person name="Orias E."/>
        </authorList>
    </citation>
    <scope>NUCLEOTIDE SEQUENCE [LARGE SCALE GENOMIC DNA]</scope>
    <source>
        <strain evidence="2">SB210</strain>
    </source>
</reference>
<proteinExistence type="predicted"/>
<keyword evidence="1" id="KW-0472">Membrane</keyword>
<keyword evidence="2" id="KW-1185">Reference proteome</keyword>
<dbReference type="RefSeq" id="XP_001029856.2">
    <property type="nucleotide sequence ID" value="XM_001029856.2"/>
</dbReference>
<organism evidence="1 2">
    <name type="scientific">Tetrahymena thermophila (strain SB210)</name>
    <dbReference type="NCBI Taxonomy" id="312017"/>
    <lineage>
        <taxon>Eukaryota</taxon>
        <taxon>Sar</taxon>
        <taxon>Alveolata</taxon>
        <taxon>Ciliophora</taxon>
        <taxon>Intramacronucleata</taxon>
        <taxon>Oligohymenophorea</taxon>
        <taxon>Hymenostomatida</taxon>
        <taxon>Tetrahymenina</taxon>
        <taxon>Tetrahymenidae</taxon>
        <taxon>Tetrahymena</taxon>
    </lineage>
</organism>
<sequence length="116" mass="12678">IKGKIIKEKMTKNIILISLLAISLLAASSYFVATHKGEVETQESNNCWSINALPGSLFVTNVCGENYIFNASFNCHGQKTELQSQCVSSNSSGQLNSTTSFSINECRFVSMEQLSC</sequence>
<gene>
    <name evidence="1" type="ORF">TTHERM_01276450</name>
</gene>
<dbReference type="KEGG" id="tet:TTHERM_01276450"/>